<proteinExistence type="predicted"/>
<accession>A0ABS8YH18</accession>
<reference evidence="2 3" key="1">
    <citation type="submission" date="2021-11" db="EMBL/GenBank/DDBJ databases">
        <title>Draft genome sequence of Paenibacillus profundus YoMME, a new Gram-positive bacteria with exoelectrogenic properties.</title>
        <authorList>
            <person name="Hubenova Y."/>
            <person name="Hubenova E."/>
            <person name="Manasiev Y."/>
            <person name="Peykov S."/>
            <person name="Mitov M."/>
        </authorList>
    </citation>
    <scope>NUCLEOTIDE SEQUENCE [LARGE SCALE GENOMIC DNA]</scope>
    <source>
        <strain evidence="2 3">YoMME</strain>
    </source>
</reference>
<evidence type="ECO:0000313" key="3">
    <source>
        <dbReference type="Proteomes" id="UP001199916"/>
    </source>
</evidence>
<gene>
    <name evidence="2" type="ORF">LQV63_16305</name>
</gene>
<dbReference type="RefSeq" id="WP_019420236.1">
    <property type="nucleotide sequence ID" value="NZ_JAJNBZ010000013.1"/>
</dbReference>
<name>A0ABS8YH18_9BACL</name>
<feature type="region of interest" description="Disordered" evidence="1">
    <location>
        <begin position="1"/>
        <end position="35"/>
    </location>
</feature>
<evidence type="ECO:0000313" key="2">
    <source>
        <dbReference type="EMBL" id="MCE5170867.1"/>
    </source>
</evidence>
<keyword evidence="3" id="KW-1185">Reference proteome</keyword>
<dbReference type="Proteomes" id="UP001199916">
    <property type="component" value="Unassembled WGS sequence"/>
</dbReference>
<protein>
    <recommendedName>
        <fullName evidence="4">Collagen-like protein</fullName>
    </recommendedName>
</protein>
<dbReference type="EMBL" id="JAJNBZ010000013">
    <property type="protein sequence ID" value="MCE5170867.1"/>
    <property type="molecule type" value="Genomic_DNA"/>
</dbReference>
<evidence type="ECO:0008006" key="4">
    <source>
        <dbReference type="Google" id="ProtNLM"/>
    </source>
</evidence>
<sequence length="81" mass="8432">MTDQNQEEIKRKKIGHVAGKNGVDGSNGIDGSNGVNGIDGEGSSLGLDGDSGLNMDIQGVKLNIDVAKLIQQLISLSKLQK</sequence>
<organism evidence="2 3">
    <name type="scientific">Paenibacillus profundus</name>
    <dbReference type="NCBI Taxonomy" id="1173085"/>
    <lineage>
        <taxon>Bacteria</taxon>
        <taxon>Bacillati</taxon>
        <taxon>Bacillota</taxon>
        <taxon>Bacilli</taxon>
        <taxon>Bacillales</taxon>
        <taxon>Paenibacillaceae</taxon>
        <taxon>Paenibacillus</taxon>
    </lineage>
</organism>
<evidence type="ECO:0000256" key="1">
    <source>
        <dbReference type="SAM" id="MobiDB-lite"/>
    </source>
</evidence>
<comment type="caution">
    <text evidence="2">The sequence shown here is derived from an EMBL/GenBank/DDBJ whole genome shotgun (WGS) entry which is preliminary data.</text>
</comment>